<name>A0ABQ5IKU1_9ASTR</name>
<keyword evidence="3" id="KW-1185">Reference proteome</keyword>
<feature type="compositionally biased region" description="Basic and acidic residues" evidence="1">
    <location>
        <begin position="300"/>
        <end position="317"/>
    </location>
</feature>
<dbReference type="EMBL" id="BQNB010020849">
    <property type="protein sequence ID" value="GJU00280.1"/>
    <property type="molecule type" value="Genomic_DNA"/>
</dbReference>
<gene>
    <name evidence="2" type="ORF">Tco_1110618</name>
</gene>
<evidence type="ECO:0008006" key="4">
    <source>
        <dbReference type="Google" id="ProtNLM"/>
    </source>
</evidence>
<reference evidence="2" key="2">
    <citation type="submission" date="2022-01" db="EMBL/GenBank/DDBJ databases">
        <authorList>
            <person name="Yamashiro T."/>
            <person name="Shiraishi A."/>
            <person name="Satake H."/>
            <person name="Nakayama K."/>
        </authorList>
    </citation>
    <scope>NUCLEOTIDE SEQUENCE</scope>
</reference>
<proteinExistence type="predicted"/>
<sequence length="317" mass="35447">MDPESSQAMVLLKFDMHIYTFILTAKELKEVITEYCVMSYKAHSYDILDESRFLDSTPSLPPPDLTMNKLPSSLSAPGAFILYKGSGLLTMDDFLKLPMWSRTVSKGDSIPDIQHPPLRTTLPLEVGKLIPKKSPAQRSIEKPNRKIATAKEKKDRQNLAKAKAKRAGEGVSVAPRKKRVRRNQEPTGSGSEGAISATPLHQASPKPVDETATSIPKDSVKNVEKEENVVFSDAHSFHSAYYEDDQEDVVIHRRAYQSLGQCVLSQDRLRTALQREMQANNGLSKKFALLDSAHSSCSGKEMELLDRPKDMEKERHN</sequence>
<feature type="region of interest" description="Disordered" evidence="1">
    <location>
        <begin position="132"/>
        <end position="219"/>
    </location>
</feature>
<reference evidence="2" key="1">
    <citation type="journal article" date="2022" name="Int. J. Mol. Sci.">
        <title>Draft Genome of Tanacetum Coccineum: Genomic Comparison of Closely Related Tanacetum-Family Plants.</title>
        <authorList>
            <person name="Yamashiro T."/>
            <person name="Shiraishi A."/>
            <person name="Nakayama K."/>
            <person name="Satake H."/>
        </authorList>
    </citation>
    <scope>NUCLEOTIDE SEQUENCE</scope>
</reference>
<accession>A0ABQ5IKU1</accession>
<feature type="compositionally biased region" description="Basic and acidic residues" evidence="1">
    <location>
        <begin position="139"/>
        <end position="158"/>
    </location>
</feature>
<dbReference type="Proteomes" id="UP001151760">
    <property type="component" value="Unassembled WGS sequence"/>
</dbReference>
<evidence type="ECO:0000313" key="3">
    <source>
        <dbReference type="Proteomes" id="UP001151760"/>
    </source>
</evidence>
<comment type="caution">
    <text evidence="2">The sequence shown here is derived from an EMBL/GenBank/DDBJ whole genome shotgun (WGS) entry which is preliminary data.</text>
</comment>
<evidence type="ECO:0000256" key="1">
    <source>
        <dbReference type="SAM" id="MobiDB-lite"/>
    </source>
</evidence>
<organism evidence="2 3">
    <name type="scientific">Tanacetum coccineum</name>
    <dbReference type="NCBI Taxonomy" id="301880"/>
    <lineage>
        <taxon>Eukaryota</taxon>
        <taxon>Viridiplantae</taxon>
        <taxon>Streptophyta</taxon>
        <taxon>Embryophyta</taxon>
        <taxon>Tracheophyta</taxon>
        <taxon>Spermatophyta</taxon>
        <taxon>Magnoliopsida</taxon>
        <taxon>eudicotyledons</taxon>
        <taxon>Gunneridae</taxon>
        <taxon>Pentapetalae</taxon>
        <taxon>asterids</taxon>
        <taxon>campanulids</taxon>
        <taxon>Asterales</taxon>
        <taxon>Asteraceae</taxon>
        <taxon>Asteroideae</taxon>
        <taxon>Anthemideae</taxon>
        <taxon>Anthemidinae</taxon>
        <taxon>Tanacetum</taxon>
    </lineage>
</organism>
<protein>
    <recommendedName>
        <fullName evidence="4">Coilin</fullName>
    </recommendedName>
</protein>
<evidence type="ECO:0000313" key="2">
    <source>
        <dbReference type="EMBL" id="GJU00280.1"/>
    </source>
</evidence>
<feature type="region of interest" description="Disordered" evidence="1">
    <location>
        <begin position="295"/>
        <end position="317"/>
    </location>
</feature>